<name>A0A8S9QPW0_BRACR</name>
<evidence type="ECO:0000313" key="2">
    <source>
        <dbReference type="Proteomes" id="UP000712600"/>
    </source>
</evidence>
<sequence>MRAGWSRVTSLSNLLLIPPFPFPCAQDSKLCRDLKRLENPSRQASLFLLSLLLSRLSLSLSPSPFSFRWISSSLLATSPPRASRAAGGGGGGCPSGGGICSDLIPFVSCSRSRSRLRSGVKFESLEPWNLGTNSDYQGRIVKHGLGNHIESRGSTWGSSSTLGIHRSCGGIHKNMEAPIGAVVESTRIWGRSLARATLGEKRKDEPAARGGI</sequence>
<proteinExistence type="predicted"/>
<protein>
    <submittedName>
        <fullName evidence="1">Uncharacterized protein</fullName>
    </submittedName>
</protein>
<dbReference type="Proteomes" id="UP000712600">
    <property type="component" value="Unassembled WGS sequence"/>
</dbReference>
<accession>A0A8S9QPW0</accession>
<dbReference type="AlphaFoldDB" id="A0A8S9QPW0"/>
<comment type="caution">
    <text evidence="1">The sequence shown here is derived from an EMBL/GenBank/DDBJ whole genome shotgun (WGS) entry which is preliminary data.</text>
</comment>
<evidence type="ECO:0000313" key="1">
    <source>
        <dbReference type="EMBL" id="KAF3540254.1"/>
    </source>
</evidence>
<dbReference type="EMBL" id="QGKX02001290">
    <property type="protein sequence ID" value="KAF3540254.1"/>
    <property type="molecule type" value="Genomic_DNA"/>
</dbReference>
<organism evidence="1 2">
    <name type="scientific">Brassica cretica</name>
    <name type="common">Mustard</name>
    <dbReference type="NCBI Taxonomy" id="69181"/>
    <lineage>
        <taxon>Eukaryota</taxon>
        <taxon>Viridiplantae</taxon>
        <taxon>Streptophyta</taxon>
        <taxon>Embryophyta</taxon>
        <taxon>Tracheophyta</taxon>
        <taxon>Spermatophyta</taxon>
        <taxon>Magnoliopsida</taxon>
        <taxon>eudicotyledons</taxon>
        <taxon>Gunneridae</taxon>
        <taxon>Pentapetalae</taxon>
        <taxon>rosids</taxon>
        <taxon>malvids</taxon>
        <taxon>Brassicales</taxon>
        <taxon>Brassicaceae</taxon>
        <taxon>Brassiceae</taxon>
        <taxon>Brassica</taxon>
    </lineage>
</organism>
<reference evidence="1" key="1">
    <citation type="submission" date="2019-12" db="EMBL/GenBank/DDBJ databases">
        <title>Genome sequencing and annotation of Brassica cretica.</title>
        <authorList>
            <person name="Studholme D.J."/>
            <person name="Sarris P."/>
        </authorList>
    </citation>
    <scope>NUCLEOTIDE SEQUENCE</scope>
    <source>
        <strain evidence="1">PFS-109/04</strain>
        <tissue evidence="1">Leaf</tissue>
    </source>
</reference>
<gene>
    <name evidence="1" type="ORF">F2Q69_00021269</name>
</gene>